<dbReference type="Proteomes" id="UP000063718">
    <property type="component" value="Unassembled WGS sequence"/>
</dbReference>
<dbReference type="CDD" id="cd01310">
    <property type="entry name" value="TatD_DNAse"/>
    <property type="match status" value="1"/>
</dbReference>
<accession>A0A0S6UAQ6</accession>
<dbReference type="PANTHER" id="PTHR46124">
    <property type="entry name" value="D-AMINOACYL-TRNA DEACYLASE"/>
    <property type="match status" value="1"/>
</dbReference>
<dbReference type="PROSITE" id="PS01137">
    <property type="entry name" value="TATD_1"/>
    <property type="match status" value="1"/>
</dbReference>
<evidence type="ECO:0000256" key="1">
    <source>
        <dbReference type="ARBA" id="ARBA00022723"/>
    </source>
</evidence>
<dbReference type="FunFam" id="3.20.20.140:FF:000005">
    <property type="entry name" value="TatD family hydrolase"/>
    <property type="match status" value="1"/>
</dbReference>
<dbReference type="InterPro" id="IPR001130">
    <property type="entry name" value="TatD-like"/>
</dbReference>
<dbReference type="GO" id="GO:0016788">
    <property type="term" value="F:hydrolase activity, acting on ester bonds"/>
    <property type="evidence" value="ECO:0007669"/>
    <property type="project" value="InterPro"/>
</dbReference>
<feature type="binding site" evidence="3">
    <location>
        <position position="205"/>
    </location>
    <ligand>
        <name>a divalent metal cation</name>
        <dbReference type="ChEBI" id="CHEBI:60240"/>
        <label>1</label>
    </ligand>
</feature>
<dbReference type="GO" id="GO:0046872">
    <property type="term" value="F:metal ion binding"/>
    <property type="evidence" value="ECO:0007669"/>
    <property type="project" value="UniProtKB-KW"/>
</dbReference>
<dbReference type="GO" id="GO:0005829">
    <property type="term" value="C:cytosol"/>
    <property type="evidence" value="ECO:0007669"/>
    <property type="project" value="TreeGrafter"/>
</dbReference>
<evidence type="ECO:0000256" key="2">
    <source>
        <dbReference type="ARBA" id="ARBA00022801"/>
    </source>
</evidence>
<protein>
    <submittedName>
        <fullName evidence="4">Mg-dependent DNase</fullName>
    </submittedName>
</protein>
<evidence type="ECO:0000256" key="3">
    <source>
        <dbReference type="PIRSR" id="PIRSR005902-1"/>
    </source>
</evidence>
<dbReference type="NCBIfam" id="TIGR00010">
    <property type="entry name" value="YchF/TatD family DNA exonuclease"/>
    <property type="match status" value="1"/>
</dbReference>
<dbReference type="SUPFAM" id="SSF51556">
    <property type="entry name" value="Metallo-dependent hydrolases"/>
    <property type="match status" value="1"/>
</dbReference>
<dbReference type="PIRSF" id="PIRSF005902">
    <property type="entry name" value="DNase_TatD"/>
    <property type="match status" value="1"/>
</dbReference>
<dbReference type="InterPro" id="IPR018228">
    <property type="entry name" value="DNase_TatD-rel_CS"/>
</dbReference>
<feature type="binding site" evidence="3">
    <location>
        <position position="94"/>
    </location>
    <ligand>
        <name>a divalent metal cation</name>
        <dbReference type="ChEBI" id="CHEBI:60240"/>
        <label>1</label>
    </ligand>
</feature>
<dbReference type="EMBL" id="DF238840">
    <property type="protein sequence ID" value="GAF25813.1"/>
    <property type="molecule type" value="Genomic_DNA"/>
</dbReference>
<name>A0A0S6UAQ6_NEOTH</name>
<organism evidence="4">
    <name type="scientific">Moorella thermoacetica Y72</name>
    <dbReference type="NCBI Taxonomy" id="1325331"/>
    <lineage>
        <taxon>Bacteria</taxon>
        <taxon>Bacillati</taxon>
        <taxon>Bacillota</taxon>
        <taxon>Clostridia</taxon>
        <taxon>Neomoorellales</taxon>
        <taxon>Neomoorellaceae</taxon>
        <taxon>Neomoorella</taxon>
    </lineage>
</organism>
<proteinExistence type="predicted"/>
<dbReference type="PANTHER" id="PTHR46124:SF2">
    <property type="entry name" value="D-AMINOACYL-TRNA DEACYLASE"/>
    <property type="match status" value="1"/>
</dbReference>
<feature type="binding site" evidence="3">
    <location>
        <position position="130"/>
    </location>
    <ligand>
        <name>a divalent metal cation</name>
        <dbReference type="ChEBI" id="CHEBI:60240"/>
        <label>2</label>
    </ligand>
</feature>
<dbReference type="RefSeq" id="WP_036371578.1">
    <property type="nucleotide sequence ID" value="NZ_DF238840.1"/>
</dbReference>
<feature type="binding site" evidence="3">
    <location>
        <position position="155"/>
    </location>
    <ligand>
        <name>a divalent metal cation</name>
        <dbReference type="ChEBI" id="CHEBI:60240"/>
        <label>2</label>
    </ligand>
</feature>
<keyword evidence="1 3" id="KW-0479">Metal-binding</keyword>
<dbReference type="GO" id="GO:0004536">
    <property type="term" value="F:DNA nuclease activity"/>
    <property type="evidence" value="ECO:0007669"/>
    <property type="project" value="InterPro"/>
</dbReference>
<reference evidence="4" key="1">
    <citation type="journal article" date="2014" name="Gene">
        <title>Genome-guided analysis of transformation efficiency and carbon dioxide assimilation by Moorella thermoacetica Y72.</title>
        <authorList>
            <person name="Tsukahara K."/>
            <person name="Kita A."/>
            <person name="Nakashimada Y."/>
            <person name="Hoshino T."/>
            <person name="Murakami K."/>
        </authorList>
    </citation>
    <scope>NUCLEOTIDE SEQUENCE [LARGE SCALE GENOMIC DNA]</scope>
    <source>
        <strain evidence="4">Y72</strain>
    </source>
</reference>
<dbReference type="InterPro" id="IPR015991">
    <property type="entry name" value="TatD/YcfH-like"/>
</dbReference>
<gene>
    <name evidence="4" type="ORF">MTY_1150</name>
</gene>
<dbReference type="Gene3D" id="3.20.20.140">
    <property type="entry name" value="Metal-dependent hydrolases"/>
    <property type="match status" value="1"/>
</dbReference>
<feature type="binding site" evidence="3">
    <location>
        <position position="10"/>
    </location>
    <ligand>
        <name>a divalent metal cation</name>
        <dbReference type="ChEBI" id="CHEBI:60240"/>
        <label>1</label>
    </ligand>
</feature>
<feature type="binding site" evidence="3">
    <location>
        <position position="8"/>
    </location>
    <ligand>
        <name>a divalent metal cation</name>
        <dbReference type="ChEBI" id="CHEBI:60240"/>
        <label>1</label>
    </ligand>
</feature>
<dbReference type="InterPro" id="IPR032466">
    <property type="entry name" value="Metal_Hydrolase"/>
</dbReference>
<dbReference type="PROSITE" id="PS01090">
    <property type="entry name" value="TATD_2"/>
    <property type="match status" value="1"/>
</dbReference>
<sequence>MVELIDSHAHLNDPAFAGDLDQVMARLEQAGVVGLVNAGYDVPSSRLAVEQAHSRGYIYAAVAVHPHDALNFDEEAAAIIRGLARDSRVVAIGETGLDYYRNLSPRRRQQEVFRWHLDLARSLRLPVIVHDRDAHEDTLRILQQAAPYPAGGVLHCFSGSWEMARQCLDLGFYISFAGPVTFKNAVKPRAVAARIPLERLLIETDCPYLTPEPHRGQRNEPAYVGLVAAALASARGQTVEEITAATTANARKLFGI</sequence>
<dbReference type="PROSITE" id="PS01091">
    <property type="entry name" value="TATD_3"/>
    <property type="match status" value="1"/>
</dbReference>
<keyword evidence="2" id="KW-0378">Hydrolase</keyword>
<dbReference type="Pfam" id="PF01026">
    <property type="entry name" value="TatD_DNase"/>
    <property type="match status" value="1"/>
</dbReference>
<dbReference type="AlphaFoldDB" id="A0A0S6UAQ6"/>
<evidence type="ECO:0000313" key="4">
    <source>
        <dbReference type="EMBL" id="GAF25813.1"/>
    </source>
</evidence>